<dbReference type="Proteomes" id="UP000886523">
    <property type="component" value="Unassembled WGS sequence"/>
</dbReference>
<dbReference type="AlphaFoldDB" id="A0A9P6AWM4"/>
<name>A0A9P6AWM4_9AGAM</name>
<accession>A0A9P6AWM4</accession>
<comment type="caution">
    <text evidence="1">The sequence shown here is derived from an EMBL/GenBank/DDBJ whole genome shotgun (WGS) entry which is preliminary data.</text>
</comment>
<evidence type="ECO:0000313" key="1">
    <source>
        <dbReference type="EMBL" id="KAF9513017.1"/>
    </source>
</evidence>
<protein>
    <submittedName>
        <fullName evidence="1">Uncharacterized protein</fullName>
    </submittedName>
</protein>
<gene>
    <name evidence="1" type="ORF">BS47DRAFT_1011082</name>
</gene>
<keyword evidence="2" id="KW-1185">Reference proteome</keyword>
<sequence>METFPFPTISCRSASRNMNPVQKGKIPPYCLEMLPGTGISRVWMFSSRPWAVETQELRTRTWPFTPVLPRRLCFLVTCHILHLVNIRHSISPRVLSMLDRRVTNFRSRCLCSAELRGSNLAKLGCFMLGIALYSDERNVRPTQ</sequence>
<dbReference type="EMBL" id="MU128978">
    <property type="protein sequence ID" value="KAF9513017.1"/>
    <property type="molecule type" value="Genomic_DNA"/>
</dbReference>
<organism evidence="1 2">
    <name type="scientific">Hydnum rufescens UP504</name>
    <dbReference type="NCBI Taxonomy" id="1448309"/>
    <lineage>
        <taxon>Eukaryota</taxon>
        <taxon>Fungi</taxon>
        <taxon>Dikarya</taxon>
        <taxon>Basidiomycota</taxon>
        <taxon>Agaricomycotina</taxon>
        <taxon>Agaricomycetes</taxon>
        <taxon>Cantharellales</taxon>
        <taxon>Hydnaceae</taxon>
        <taxon>Hydnum</taxon>
    </lineage>
</organism>
<reference evidence="1" key="1">
    <citation type="journal article" date="2020" name="Nat. Commun.">
        <title>Large-scale genome sequencing of mycorrhizal fungi provides insights into the early evolution of symbiotic traits.</title>
        <authorList>
            <person name="Miyauchi S."/>
            <person name="Kiss E."/>
            <person name="Kuo A."/>
            <person name="Drula E."/>
            <person name="Kohler A."/>
            <person name="Sanchez-Garcia M."/>
            <person name="Morin E."/>
            <person name="Andreopoulos B."/>
            <person name="Barry K.W."/>
            <person name="Bonito G."/>
            <person name="Buee M."/>
            <person name="Carver A."/>
            <person name="Chen C."/>
            <person name="Cichocki N."/>
            <person name="Clum A."/>
            <person name="Culley D."/>
            <person name="Crous P.W."/>
            <person name="Fauchery L."/>
            <person name="Girlanda M."/>
            <person name="Hayes R.D."/>
            <person name="Keri Z."/>
            <person name="LaButti K."/>
            <person name="Lipzen A."/>
            <person name="Lombard V."/>
            <person name="Magnuson J."/>
            <person name="Maillard F."/>
            <person name="Murat C."/>
            <person name="Nolan M."/>
            <person name="Ohm R.A."/>
            <person name="Pangilinan J."/>
            <person name="Pereira M.F."/>
            <person name="Perotto S."/>
            <person name="Peter M."/>
            <person name="Pfister S."/>
            <person name="Riley R."/>
            <person name="Sitrit Y."/>
            <person name="Stielow J.B."/>
            <person name="Szollosi G."/>
            <person name="Zifcakova L."/>
            <person name="Stursova M."/>
            <person name="Spatafora J.W."/>
            <person name="Tedersoo L."/>
            <person name="Vaario L.M."/>
            <person name="Yamada A."/>
            <person name="Yan M."/>
            <person name="Wang P."/>
            <person name="Xu J."/>
            <person name="Bruns T."/>
            <person name="Baldrian P."/>
            <person name="Vilgalys R."/>
            <person name="Dunand C."/>
            <person name="Henrissat B."/>
            <person name="Grigoriev I.V."/>
            <person name="Hibbett D."/>
            <person name="Nagy L.G."/>
            <person name="Martin F.M."/>
        </authorList>
    </citation>
    <scope>NUCLEOTIDE SEQUENCE</scope>
    <source>
        <strain evidence="1">UP504</strain>
    </source>
</reference>
<proteinExistence type="predicted"/>
<evidence type="ECO:0000313" key="2">
    <source>
        <dbReference type="Proteomes" id="UP000886523"/>
    </source>
</evidence>